<dbReference type="PANTHER" id="PTHR43977">
    <property type="entry name" value="STRUCTURAL MAINTENANCE OF CHROMOSOMES PROTEIN 3"/>
    <property type="match status" value="1"/>
</dbReference>
<dbReference type="NCBIfam" id="TIGR02168">
    <property type="entry name" value="SMC_prok_B"/>
    <property type="match status" value="1"/>
</dbReference>
<comment type="domain">
    <text evidence="6">Contains large globular domains required for ATP hydrolysis at each terminus and a third globular domain forming a flexible hinge near the middle of the molecule. These domains are separated by coiled-coil structures.</text>
</comment>
<comment type="similarity">
    <text evidence="6">Belongs to the SMC family.</text>
</comment>
<feature type="coiled-coil region" evidence="6">
    <location>
        <begin position="300"/>
        <end position="334"/>
    </location>
</feature>
<dbReference type="CDD" id="cd03278">
    <property type="entry name" value="ABC_SMC_barmotin"/>
    <property type="match status" value="2"/>
</dbReference>
<dbReference type="HAMAP" id="MF_01894">
    <property type="entry name" value="Smc_prok"/>
    <property type="match status" value="1"/>
</dbReference>
<dbReference type="Pfam" id="PF02463">
    <property type="entry name" value="SMC_N"/>
    <property type="match status" value="1"/>
</dbReference>
<feature type="coiled-coil region" evidence="6">
    <location>
        <begin position="735"/>
        <end position="832"/>
    </location>
</feature>
<keyword evidence="1 6" id="KW-0963">Cytoplasm</keyword>
<evidence type="ECO:0000256" key="6">
    <source>
        <dbReference type="HAMAP-Rule" id="MF_01894"/>
    </source>
</evidence>
<evidence type="ECO:0000256" key="3">
    <source>
        <dbReference type="ARBA" id="ARBA00022840"/>
    </source>
</evidence>
<gene>
    <name evidence="6 8" type="primary">smc</name>
    <name evidence="8" type="ORF">GCM10007350_15300</name>
</gene>
<evidence type="ECO:0000313" key="9">
    <source>
        <dbReference type="Proteomes" id="UP000604737"/>
    </source>
</evidence>
<comment type="subunit">
    <text evidence="6">Homodimer.</text>
</comment>
<proteinExistence type="inferred from homology"/>
<evidence type="ECO:0000259" key="7">
    <source>
        <dbReference type="Pfam" id="PF02463"/>
    </source>
</evidence>
<dbReference type="PIRSF" id="PIRSF005719">
    <property type="entry name" value="SMC"/>
    <property type="match status" value="1"/>
</dbReference>
<feature type="coiled-coil region" evidence="6">
    <location>
        <begin position="465"/>
        <end position="492"/>
    </location>
</feature>
<dbReference type="Proteomes" id="UP000604737">
    <property type="component" value="Unassembled WGS sequence"/>
</dbReference>
<keyword evidence="4 6" id="KW-0175">Coiled coil</keyword>
<dbReference type="InterPro" id="IPR027417">
    <property type="entry name" value="P-loop_NTPase"/>
</dbReference>
<feature type="binding site" evidence="6">
    <location>
        <begin position="32"/>
        <end position="39"/>
    </location>
    <ligand>
        <name>ATP</name>
        <dbReference type="ChEBI" id="CHEBI:30616"/>
    </ligand>
</feature>
<keyword evidence="3 6" id="KW-0067">ATP-binding</keyword>
<keyword evidence="5 6" id="KW-0238">DNA-binding</keyword>
<evidence type="ECO:0000256" key="4">
    <source>
        <dbReference type="ARBA" id="ARBA00023054"/>
    </source>
</evidence>
<dbReference type="InterPro" id="IPR024704">
    <property type="entry name" value="SMC"/>
</dbReference>
<dbReference type="RefSeq" id="WP_189459632.1">
    <property type="nucleotide sequence ID" value="NZ_BMYO01000003.1"/>
</dbReference>
<dbReference type="InterPro" id="IPR011890">
    <property type="entry name" value="SMC_prok"/>
</dbReference>
<dbReference type="InterPro" id="IPR003395">
    <property type="entry name" value="RecF/RecN/SMC_N"/>
</dbReference>
<organism evidence="8 9">
    <name type="scientific">Jeongeupia chitinilytica</name>
    <dbReference type="NCBI Taxonomy" id="1041641"/>
    <lineage>
        <taxon>Bacteria</taxon>
        <taxon>Pseudomonadati</taxon>
        <taxon>Pseudomonadota</taxon>
        <taxon>Betaproteobacteria</taxon>
        <taxon>Neisseriales</taxon>
        <taxon>Chitinibacteraceae</taxon>
        <taxon>Jeongeupia</taxon>
    </lineage>
</organism>
<protein>
    <recommendedName>
        <fullName evidence="6">Chromosome partition protein Smc</fullName>
    </recommendedName>
</protein>
<feature type="domain" description="RecF/RecN/SMC N-terminal" evidence="7">
    <location>
        <begin position="3"/>
        <end position="1144"/>
    </location>
</feature>
<feature type="coiled-coil region" evidence="6">
    <location>
        <begin position="170"/>
        <end position="211"/>
    </location>
</feature>
<dbReference type="Gene3D" id="3.40.50.300">
    <property type="entry name" value="P-loop containing nucleotide triphosphate hydrolases"/>
    <property type="match status" value="2"/>
</dbReference>
<comment type="caution">
    <text evidence="8">The sequence shown here is derived from an EMBL/GenBank/DDBJ whole genome shotgun (WGS) entry which is preliminary data.</text>
</comment>
<name>A0ABQ3GYH6_9NEIS</name>
<dbReference type="SUPFAM" id="SSF52540">
    <property type="entry name" value="P-loop containing nucleoside triphosphate hydrolases"/>
    <property type="match status" value="1"/>
</dbReference>
<evidence type="ECO:0000313" key="8">
    <source>
        <dbReference type="EMBL" id="GHD61122.1"/>
    </source>
</evidence>
<comment type="function">
    <text evidence="6">Required for chromosome condensation and partitioning.</text>
</comment>
<comment type="subcellular location">
    <subcellularLocation>
        <location evidence="6">Cytoplasm</location>
    </subcellularLocation>
</comment>
<dbReference type="EMBL" id="BMYO01000003">
    <property type="protein sequence ID" value="GHD61122.1"/>
    <property type="molecule type" value="Genomic_DNA"/>
</dbReference>
<sequence>MRLTHIKLAGFKSFVDPTTIHVPGQLVAVCGPNGCGKSNVIDAVRWVLGESSAKQLRGESMQDVIFNGSTSRKPVSRASVELVFDNREGLAAGQWSQYAEISIKRVLTRQGDSDYYINNLAVRRRDITDLFLGTGVGKGGYAIIEQGMISRIIEAKPEELRHFLEEAAGVSKYKERRRETESRLADTRDNLARLDDIRRELTAQVDKLRDQAEVAGEYQRLQTLIAHKQQLLALQRKRDAAAELDKVRADIAAAQTALDAGLAALRAHEAEIGVLRERHYGATEQVQAAQVALFDANAVVARFEQQLLHLRQTRERLQQQLALSREELARVEQSRASGAQESEQWQLKLDAALLAAEETALVFDDEMRLQPELEAALSGQEQSLQQVRDRLATAQATQQLARQHLQRQKREVAGLQARKIKLEADIAAASVTEDAVLDAVRAEVEGLRTDIDDRTLAIELQDETLEIERVRLDDLRSERERLALARTDATARLAALGAEPVRDDGALADWLARHGLGDAPVLLSLLDVTPAWATALETMLGSALKGRLTATLPDHAAPAAFSVALQGQHILPTEPLNGWMPLSARISVREAGARGAIDALLAGVYCAASYETALADRSRLPRDACFVTPEGHVVMPVSVRYFDAHSDAHGLMQRQQSREAAAAALAALQPALAAVQAEIDVVAPGVADRDALLRSLRQTQSGAMQRLGALERKLAERESAVQAAALRLALSSAALGELAQQLEDSEAERLVAEQALSQADLAVTPQTAEMERAQSARAEAETALARLREQLRSTERQLQSERFAAQSARDRLDELQRAAVAQADQAELLRERLASQLIELDGVDAAALDGEVQHAVDLRMARERHLAEARDALNGIAQTQRERETDRHAIEQTLDPSRDALSSLKLREQEARLAFERFAEELIDADEVALTASLGAGVKASSLLGEIGRLSQSLNALGAVNLAALAELQEAQTRADYLAAQSADLLAAIETLESAIRRIDRETRTLLQGTYDTVNANLQRLFPALFGGGHAELHLTGDEILDAGLQIMAQPPGKKNSTIHLLSGGEKALTALSLVFSLFSLNPAPFCLLDEVDAPLDDANTLRFCDLVKKMAERTQFLYISHNRLTMEMAEQLVGVTMQEQGVSRVVAVDIQQALTMRDTVLAT</sequence>
<reference evidence="9" key="1">
    <citation type="journal article" date="2019" name="Int. J. Syst. Evol. Microbiol.">
        <title>The Global Catalogue of Microorganisms (GCM) 10K type strain sequencing project: providing services to taxonomists for standard genome sequencing and annotation.</title>
        <authorList>
            <consortium name="The Broad Institute Genomics Platform"/>
            <consortium name="The Broad Institute Genome Sequencing Center for Infectious Disease"/>
            <person name="Wu L."/>
            <person name="Ma J."/>
        </authorList>
    </citation>
    <scope>NUCLEOTIDE SEQUENCE [LARGE SCALE GENOMIC DNA]</scope>
    <source>
        <strain evidence="9">KCTC 23701</strain>
    </source>
</reference>
<evidence type="ECO:0000256" key="5">
    <source>
        <dbReference type="ARBA" id="ARBA00023125"/>
    </source>
</evidence>
<evidence type="ECO:0000256" key="2">
    <source>
        <dbReference type="ARBA" id="ARBA00022741"/>
    </source>
</evidence>
<feature type="coiled-coil region" evidence="6">
    <location>
        <begin position="377"/>
        <end position="425"/>
    </location>
</feature>
<keyword evidence="2 6" id="KW-0547">Nucleotide-binding</keyword>
<keyword evidence="9" id="KW-1185">Reference proteome</keyword>
<accession>A0ABQ3GYH6</accession>
<evidence type="ECO:0000256" key="1">
    <source>
        <dbReference type="ARBA" id="ARBA00022490"/>
    </source>
</evidence>